<evidence type="ECO:0000313" key="1">
    <source>
        <dbReference type="EMBL" id="GFO33616.1"/>
    </source>
</evidence>
<organism evidence="1 2">
    <name type="scientific">Plakobranchus ocellatus</name>
    <dbReference type="NCBI Taxonomy" id="259542"/>
    <lineage>
        <taxon>Eukaryota</taxon>
        <taxon>Metazoa</taxon>
        <taxon>Spiralia</taxon>
        <taxon>Lophotrochozoa</taxon>
        <taxon>Mollusca</taxon>
        <taxon>Gastropoda</taxon>
        <taxon>Heterobranchia</taxon>
        <taxon>Euthyneura</taxon>
        <taxon>Panpulmonata</taxon>
        <taxon>Sacoglossa</taxon>
        <taxon>Placobranchoidea</taxon>
        <taxon>Plakobranchidae</taxon>
        <taxon>Plakobranchus</taxon>
    </lineage>
</organism>
<protein>
    <recommendedName>
        <fullName evidence="3">Phlebovirus glycoprotein G2 fusion domain-containing protein</fullName>
    </recommendedName>
</protein>
<gene>
    <name evidence="1" type="ORF">PoB_006012100</name>
</gene>
<dbReference type="EMBL" id="BLXT01006818">
    <property type="protein sequence ID" value="GFO33616.1"/>
    <property type="molecule type" value="Genomic_DNA"/>
</dbReference>
<accession>A0AAV4CP10</accession>
<evidence type="ECO:0008006" key="3">
    <source>
        <dbReference type="Google" id="ProtNLM"/>
    </source>
</evidence>
<proteinExistence type="predicted"/>
<dbReference type="Proteomes" id="UP000735302">
    <property type="component" value="Unassembled WGS sequence"/>
</dbReference>
<name>A0AAV4CP10_9GAST</name>
<sequence length="263" mass="29629">MDWLTRQMRQLNIAQIVTFSTTGAGFPVASTGHIQAMHNLKTAGKVYVETSAMCEKSLILMYLFLGMSKAQTYPVKLINNTSTFTCSDQFLVVGEDTLTCTFEVSFTNSSFTTDLVPFVAWEVYSVSKTGHIKVAHTSPVCVPFENGQNETCRQTDPYSSTCYCDKIGPHVFRIKYVHTVRNLSDFLFYPVKTGSSVGTRRRLHLIWFSSIGTLEQFCNMPEIRSIVFTEISTTRFNEVGFNESVAEKASDFQQLETSLDEKN</sequence>
<reference evidence="1 2" key="1">
    <citation type="journal article" date="2021" name="Elife">
        <title>Chloroplast acquisition without the gene transfer in kleptoplastic sea slugs, Plakobranchus ocellatus.</title>
        <authorList>
            <person name="Maeda T."/>
            <person name="Takahashi S."/>
            <person name="Yoshida T."/>
            <person name="Shimamura S."/>
            <person name="Takaki Y."/>
            <person name="Nagai Y."/>
            <person name="Toyoda A."/>
            <person name="Suzuki Y."/>
            <person name="Arimoto A."/>
            <person name="Ishii H."/>
            <person name="Satoh N."/>
            <person name="Nishiyama T."/>
            <person name="Hasebe M."/>
            <person name="Maruyama T."/>
            <person name="Minagawa J."/>
            <person name="Obokata J."/>
            <person name="Shigenobu S."/>
        </authorList>
    </citation>
    <scope>NUCLEOTIDE SEQUENCE [LARGE SCALE GENOMIC DNA]</scope>
</reference>
<dbReference type="AlphaFoldDB" id="A0AAV4CP10"/>
<comment type="caution">
    <text evidence="1">The sequence shown here is derived from an EMBL/GenBank/DDBJ whole genome shotgun (WGS) entry which is preliminary data.</text>
</comment>
<evidence type="ECO:0000313" key="2">
    <source>
        <dbReference type="Proteomes" id="UP000735302"/>
    </source>
</evidence>
<keyword evidence="2" id="KW-1185">Reference proteome</keyword>